<evidence type="ECO:0000256" key="2">
    <source>
        <dbReference type="ARBA" id="ARBA00012705"/>
    </source>
</evidence>
<dbReference type="CDD" id="cd00751">
    <property type="entry name" value="thiolase"/>
    <property type="match status" value="1"/>
</dbReference>
<dbReference type="NCBIfam" id="TIGR01930">
    <property type="entry name" value="AcCoA-C-Actrans"/>
    <property type="match status" value="1"/>
</dbReference>
<feature type="domain" description="Thiolase C-terminal" evidence="8">
    <location>
        <begin position="348"/>
        <end position="467"/>
    </location>
</feature>
<dbReference type="STRING" id="670386.D3BCX1"/>
<feature type="domain" description="Thiolase N-terminal" evidence="7">
    <location>
        <begin position="77"/>
        <end position="339"/>
    </location>
</feature>
<dbReference type="PANTHER" id="PTHR18919:SF165">
    <property type="entry name" value="ACETYL-COA ACETYLTRANSFERASE"/>
    <property type="match status" value="1"/>
</dbReference>
<dbReference type="Pfam" id="PF02803">
    <property type="entry name" value="Thiolase_C"/>
    <property type="match status" value="1"/>
</dbReference>
<keyword evidence="4 6" id="KW-0012">Acyltransferase</keyword>
<dbReference type="GO" id="GO:0006635">
    <property type="term" value="P:fatty acid beta-oxidation"/>
    <property type="evidence" value="ECO:0007669"/>
    <property type="project" value="TreeGrafter"/>
</dbReference>
<dbReference type="OMA" id="SMGTFGE"/>
<comment type="similarity">
    <text evidence="1 6">Belongs to the thiolase-like superfamily. Thiolase family.</text>
</comment>
<dbReference type="InParanoid" id="D3BCX1"/>
<dbReference type="InterPro" id="IPR016039">
    <property type="entry name" value="Thiolase-like"/>
</dbReference>
<organism evidence="9 10">
    <name type="scientific">Heterostelium pallidum (strain ATCC 26659 / Pp 5 / PN500)</name>
    <name type="common">Cellular slime mold</name>
    <name type="synonym">Polysphondylium pallidum</name>
    <dbReference type="NCBI Taxonomy" id="670386"/>
    <lineage>
        <taxon>Eukaryota</taxon>
        <taxon>Amoebozoa</taxon>
        <taxon>Evosea</taxon>
        <taxon>Eumycetozoa</taxon>
        <taxon>Dictyostelia</taxon>
        <taxon>Acytosteliales</taxon>
        <taxon>Acytosteliaceae</taxon>
        <taxon>Heterostelium</taxon>
    </lineage>
</organism>
<evidence type="ECO:0000313" key="9">
    <source>
        <dbReference type="EMBL" id="EFA80763.1"/>
    </source>
</evidence>
<comment type="pathway">
    <text evidence="5">Metabolic intermediate biosynthesis; (R)-mevalonate biosynthesis; (R)-mevalonate from acetyl-CoA: step 1/3.</text>
</comment>
<dbReference type="InterPro" id="IPR020617">
    <property type="entry name" value="Thiolase_C"/>
</dbReference>
<evidence type="ECO:0000256" key="6">
    <source>
        <dbReference type="RuleBase" id="RU003557"/>
    </source>
</evidence>
<evidence type="ECO:0000259" key="8">
    <source>
        <dbReference type="Pfam" id="PF02803"/>
    </source>
</evidence>
<dbReference type="GO" id="GO:0003985">
    <property type="term" value="F:acetyl-CoA C-acetyltransferase activity"/>
    <property type="evidence" value="ECO:0007669"/>
    <property type="project" value="UniProtKB-EC"/>
</dbReference>
<proteinExistence type="inferred from homology"/>
<dbReference type="FunFam" id="3.40.47.10:FF:000007">
    <property type="entry name" value="acetyl-CoA acetyltransferase, mitochondrial"/>
    <property type="match status" value="1"/>
</dbReference>
<dbReference type="SUPFAM" id="SSF53901">
    <property type="entry name" value="Thiolase-like"/>
    <property type="match status" value="2"/>
</dbReference>
<dbReference type="PROSITE" id="PS00098">
    <property type="entry name" value="THIOLASE_1"/>
    <property type="match status" value="1"/>
</dbReference>
<dbReference type="GO" id="GO:0005739">
    <property type="term" value="C:mitochondrion"/>
    <property type="evidence" value="ECO:0007669"/>
    <property type="project" value="TreeGrafter"/>
</dbReference>
<dbReference type="PROSITE" id="PS00099">
    <property type="entry name" value="THIOLASE_3"/>
    <property type="match status" value="1"/>
</dbReference>
<evidence type="ECO:0000313" key="10">
    <source>
        <dbReference type="Proteomes" id="UP000001396"/>
    </source>
</evidence>
<dbReference type="InterPro" id="IPR020616">
    <property type="entry name" value="Thiolase_N"/>
</dbReference>
<dbReference type="InterPro" id="IPR020613">
    <property type="entry name" value="Thiolase_CS"/>
</dbReference>
<dbReference type="Gene3D" id="3.40.47.10">
    <property type="match status" value="1"/>
</dbReference>
<keyword evidence="10" id="KW-1185">Reference proteome</keyword>
<dbReference type="EC" id="2.3.1.9" evidence="2"/>
<name>D3BCX1_HETP5</name>
<evidence type="ECO:0000256" key="5">
    <source>
        <dbReference type="ARBA" id="ARBA00037924"/>
    </source>
</evidence>
<evidence type="ECO:0000256" key="1">
    <source>
        <dbReference type="ARBA" id="ARBA00010982"/>
    </source>
</evidence>
<dbReference type="AlphaFoldDB" id="D3BCX1"/>
<sequence>MNKVSTSSSSSSFININSNCNDNQNNNNNNLNNSIVNNYNYIDRVQNICNHIEVENCSSNNNNNSNRKMISNNFERVAIVSYVRTPMGGFNGSLASLSATELASIAIRKAIENVNHPKLVESIDEVLLGNVLSANVGQAPATQAALGAGIPDSVPCTAVNKVCASGMKAVMLGVNLIQTDCAKVIVAGGFESMSNVPYYLTSARNGYRMGHQQMIDGMIKDGLTDPFGNFHMGLAAERCSKDYSISKQEQDEYALNSYRRAQEATKNGWFNEEIVPITIPGTKAKPATVVSTDDEVSNANFEKLGNLQPSFQKENGTVTAGNASTISDGASILILMSESKAKEMGVPVIAYILGMADAAQEPIQFTTAPALAIPKALSKAGISQDQVDYYEINEAFSVVALANMKKLNIPHSKINVFGGAVSMGHPLGSSGSRIICTLLSVLKQRGGKIGVASICNGGGGASAIVISRE</sequence>
<dbReference type="RefSeq" id="XP_020432882.1">
    <property type="nucleotide sequence ID" value="XM_020577208.1"/>
</dbReference>
<dbReference type="Proteomes" id="UP000001396">
    <property type="component" value="Unassembled WGS sequence"/>
</dbReference>
<dbReference type="PANTHER" id="PTHR18919">
    <property type="entry name" value="ACETYL-COA C-ACYLTRANSFERASE"/>
    <property type="match status" value="1"/>
</dbReference>
<accession>D3BCX1</accession>
<dbReference type="GO" id="GO:0006696">
    <property type="term" value="P:ergosterol biosynthetic process"/>
    <property type="evidence" value="ECO:0007669"/>
    <property type="project" value="TreeGrafter"/>
</dbReference>
<dbReference type="GeneID" id="31361831"/>
<evidence type="ECO:0000256" key="3">
    <source>
        <dbReference type="ARBA" id="ARBA00022679"/>
    </source>
</evidence>
<evidence type="ECO:0000259" key="7">
    <source>
        <dbReference type="Pfam" id="PF00108"/>
    </source>
</evidence>
<dbReference type="InterPro" id="IPR002155">
    <property type="entry name" value="Thiolase"/>
</dbReference>
<reference evidence="9 10" key="1">
    <citation type="journal article" date="2011" name="Genome Res.">
        <title>Phylogeny-wide analysis of social amoeba genomes highlights ancient origins for complex intercellular communication.</title>
        <authorList>
            <person name="Heidel A.J."/>
            <person name="Lawal H.M."/>
            <person name="Felder M."/>
            <person name="Schilde C."/>
            <person name="Helps N.R."/>
            <person name="Tunggal B."/>
            <person name="Rivero F."/>
            <person name="John U."/>
            <person name="Schleicher M."/>
            <person name="Eichinger L."/>
            <person name="Platzer M."/>
            <person name="Noegel A.A."/>
            <person name="Schaap P."/>
            <person name="Gloeckner G."/>
        </authorList>
    </citation>
    <scope>NUCLEOTIDE SEQUENCE [LARGE SCALE GENOMIC DNA]</scope>
    <source>
        <strain evidence="10">ATCC 26659 / Pp 5 / PN500</strain>
    </source>
</reference>
<comment type="caution">
    <text evidence="9">The sequence shown here is derived from an EMBL/GenBank/DDBJ whole genome shotgun (WGS) entry which is preliminary data.</text>
</comment>
<gene>
    <name evidence="9" type="ORF">PPL_06349</name>
</gene>
<dbReference type="Pfam" id="PF00108">
    <property type="entry name" value="Thiolase_N"/>
    <property type="match status" value="1"/>
</dbReference>
<keyword evidence="3 6" id="KW-0808">Transferase</keyword>
<evidence type="ECO:0000256" key="4">
    <source>
        <dbReference type="ARBA" id="ARBA00023315"/>
    </source>
</evidence>
<dbReference type="EMBL" id="ADBJ01000028">
    <property type="protein sequence ID" value="EFA80763.1"/>
    <property type="molecule type" value="Genomic_DNA"/>
</dbReference>
<dbReference type="PROSITE" id="PS00737">
    <property type="entry name" value="THIOLASE_2"/>
    <property type="match status" value="1"/>
</dbReference>
<dbReference type="InterPro" id="IPR020615">
    <property type="entry name" value="Thiolase_acyl_enz_int_AS"/>
</dbReference>
<protein>
    <recommendedName>
        <fullName evidence="2">acetyl-CoA C-acetyltransferase</fullName>
        <ecNumber evidence="2">2.3.1.9</ecNumber>
    </recommendedName>
</protein>
<dbReference type="InterPro" id="IPR020610">
    <property type="entry name" value="Thiolase_AS"/>
</dbReference>